<sequence length="203" mass="22456">MVKKRKSDVDIKLDEVDRTMYSSFCSAANSLSHLYTQAMNQQKLVFNAGERQGLEKVYQWILRQKDDGTRVTGEDVLAYLQNELDYGEDTMPTQHTHSQPTTHFTNPSVQMCSTLLGQTTIGHNLRSLHGDQAKNSVFSNALSSPVRRGLQPYHLAQGGGSAGNGGRNIEMNAPHLNRGESNSNSSNDSSMDMHPDSPGHESY</sequence>
<dbReference type="EMBL" id="JAUJYO010000022">
    <property type="protein sequence ID" value="KAK1282452.1"/>
    <property type="molecule type" value="Genomic_DNA"/>
</dbReference>
<dbReference type="AlphaFoldDB" id="A0AAV9C133"/>
<feature type="compositionally biased region" description="Gly residues" evidence="1">
    <location>
        <begin position="157"/>
        <end position="166"/>
    </location>
</feature>
<feature type="compositionally biased region" description="Basic and acidic residues" evidence="1">
    <location>
        <begin position="191"/>
        <end position="203"/>
    </location>
</feature>
<evidence type="ECO:0000313" key="2">
    <source>
        <dbReference type="EMBL" id="KAK1282452.1"/>
    </source>
</evidence>
<comment type="caution">
    <text evidence="2">The sequence shown here is derived from an EMBL/GenBank/DDBJ whole genome shotgun (WGS) entry which is preliminary data.</text>
</comment>
<keyword evidence="3" id="KW-1185">Reference proteome</keyword>
<name>A0AAV9C133_ACOCL</name>
<evidence type="ECO:0008006" key="4">
    <source>
        <dbReference type="Google" id="ProtNLM"/>
    </source>
</evidence>
<reference evidence="2" key="1">
    <citation type="journal article" date="2023" name="Nat. Commun.">
        <title>Diploid and tetraploid genomes of Acorus and the evolution of monocots.</title>
        <authorList>
            <person name="Ma L."/>
            <person name="Liu K.W."/>
            <person name="Li Z."/>
            <person name="Hsiao Y.Y."/>
            <person name="Qi Y."/>
            <person name="Fu T."/>
            <person name="Tang G.D."/>
            <person name="Zhang D."/>
            <person name="Sun W.H."/>
            <person name="Liu D.K."/>
            <person name="Li Y."/>
            <person name="Chen G.Z."/>
            <person name="Liu X.D."/>
            <person name="Liao X.Y."/>
            <person name="Jiang Y.T."/>
            <person name="Yu X."/>
            <person name="Hao Y."/>
            <person name="Huang J."/>
            <person name="Zhao X.W."/>
            <person name="Ke S."/>
            <person name="Chen Y.Y."/>
            <person name="Wu W.L."/>
            <person name="Hsu J.L."/>
            <person name="Lin Y.F."/>
            <person name="Huang M.D."/>
            <person name="Li C.Y."/>
            <person name="Huang L."/>
            <person name="Wang Z.W."/>
            <person name="Zhao X."/>
            <person name="Zhong W.Y."/>
            <person name="Peng D.H."/>
            <person name="Ahmad S."/>
            <person name="Lan S."/>
            <person name="Zhang J.S."/>
            <person name="Tsai W.C."/>
            <person name="Van de Peer Y."/>
            <person name="Liu Z.J."/>
        </authorList>
    </citation>
    <scope>NUCLEOTIDE SEQUENCE</scope>
    <source>
        <strain evidence="2">CP</strain>
    </source>
</reference>
<feature type="region of interest" description="Disordered" evidence="1">
    <location>
        <begin position="151"/>
        <end position="203"/>
    </location>
</feature>
<reference evidence="2" key="2">
    <citation type="submission" date="2023-06" db="EMBL/GenBank/DDBJ databases">
        <authorList>
            <person name="Ma L."/>
            <person name="Liu K.-W."/>
            <person name="Li Z."/>
            <person name="Hsiao Y.-Y."/>
            <person name="Qi Y."/>
            <person name="Fu T."/>
            <person name="Tang G."/>
            <person name="Zhang D."/>
            <person name="Sun W.-H."/>
            <person name="Liu D.-K."/>
            <person name="Li Y."/>
            <person name="Chen G.-Z."/>
            <person name="Liu X.-D."/>
            <person name="Liao X.-Y."/>
            <person name="Jiang Y.-T."/>
            <person name="Yu X."/>
            <person name="Hao Y."/>
            <person name="Huang J."/>
            <person name="Zhao X.-W."/>
            <person name="Ke S."/>
            <person name="Chen Y.-Y."/>
            <person name="Wu W.-L."/>
            <person name="Hsu J.-L."/>
            <person name="Lin Y.-F."/>
            <person name="Huang M.-D."/>
            <person name="Li C.-Y."/>
            <person name="Huang L."/>
            <person name="Wang Z.-W."/>
            <person name="Zhao X."/>
            <person name="Zhong W.-Y."/>
            <person name="Peng D.-H."/>
            <person name="Ahmad S."/>
            <person name="Lan S."/>
            <person name="Zhang J.-S."/>
            <person name="Tsai W.-C."/>
            <person name="Van De Peer Y."/>
            <person name="Liu Z.-J."/>
        </authorList>
    </citation>
    <scope>NUCLEOTIDE SEQUENCE</scope>
    <source>
        <strain evidence="2">CP</strain>
        <tissue evidence="2">Leaves</tissue>
    </source>
</reference>
<evidence type="ECO:0000256" key="1">
    <source>
        <dbReference type="SAM" id="MobiDB-lite"/>
    </source>
</evidence>
<gene>
    <name evidence="2" type="ORF">QJS10_CPB22g00927</name>
</gene>
<dbReference type="InterPro" id="IPR016549">
    <property type="entry name" value="UCP009193"/>
</dbReference>
<feature type="compositionally biased region" description="Low complexity" evidence="1">
    <location>
        <begin position="181"/>
        <end position="190"/>
    </location>
</feature>
<dbReference type="PIRSF" id="PIRSF009193">
    <property type="entry name" value="UCP009193"/>
    <property type="match status" value="1"/>
</dbReference>
<organism evidence="2 3">
    <name type="scientific">Acorus calamus</name>
    <name type="common">Sweet flag</name>
    <dbReference type="NCBI Taxonomy" id="4465"/>
    <lineage>
        <taxon>Eukaryota</taxon>
        <taxon>Viridiplantae</taxon>
        <taxon>Streptophyta</taxon>
        <taxon>Embryophyta</taxon>
        <taxon>Tracheophyta</taxon>
        <taxon>Spermatophyta</taxon>
        <taxon>Magnoliopsida</taxon>
        <taxon>Liliopsida</taxon>
        <taxon>Acoraceae</taxon>
        <taxon>Acorus</taxon>
    </lineage>
</organism>
<protein>
    <recommendedName>
        <fullName evidence="4">Holocarboxylase synthetase</fullName>
    </recommendedName>
</protein>
<proteinExistence type="predicted"/>
<accession>A0AAV9C133</accession>
<dbReference type="PANTHER" id="PTHR33675">
    <property type="entry name" value="NUCLEAR RECEPTOR FAMILY 2 GROUP C PROTEIN"/>
    <property type="match status" value="1"/>
</dbReference>
<dbReference type="PANTHER" id="PTHR33675:SF1">
    <property type="entry name" value="HOLOCARBOXYLASE SYNTHETASE"/>
    <property type="match status" value="1"/>
</dbReference>
<evidence type="ECO:0000313" key="3">
    <source>
        <dbReference type="Proteomes" id="UP001180020"/>
    </source>
</evidence>
<dbReference type="Proteomes" id="UP001180020">
    <property type="component" value="Unassembled WGS sequence"/>
</dbReference>